<dbReference type="InterPro" id="IPR036259">
    <property type="entry name" value="MFS_trans_sf"/>
</dbReference>
<evidence type="ECO:0000313" key="8">
    <source>
        <dbReference type="EMBL" id="KAK0457169.1"/>
    </source>
</evidence>
<evidence type="ECO:0000256" key="1">
    <source>
        <dbReference type="ARBA" id="ARBA00004141"/>
    </source>
</evidence>
<dbReference type="PROSITE" id="PS50850">
    <property type="entry name" value="MFS"/>
    <property type="match status" value="1"/>
</dbReference>
<evidence type="ECO:0000313" key="9">
    <source>
        <dbReference type="Proteomes" id="UP001175211"/>
    </source>
</evidence>
<protein>
    <recommendedName>
        <fullName evidence="7">Major facilitator superfamily (MFS) profile domain-containing protein</fullName>
    </recommendedName>
</protein>
<comment type="caution">
    <text evidence="8">The sequence shown here is derived from an EMBL/GenBank/DDBJ whole genome shotgun (WGS) entry which is preliminary data.</text>
</comment>
<evidence type="ECO:0000256" key="6">
    <source>
        <dbReference type="SAM" id="Phobius"/>
    </source>
</evidence>
<feature type="transmembrane region" description="Helical" evidence="6">
    <location>
        <begin position="100"/>
        <end position="116"/>
    </location>
</feature>
<dbReference type="InterPro" id="IPR050930">
    <property type="entry name" value="MFS_Vesicular_Transporter"/>
</dbReference>
<proteinExistence type="predicted"/>
<dbReference type="RefSeq" id="XP_060329484.1">
    <property type="nucleotide sequence ID" value="XM_060482528.1"/>
</dbReference>
<dbReference type="GO" id="GO:0022857">
    <property type="term" value="F:transmembrane transporter activity"/>
    <property type="evidence" value="ECO:0007669"/>
    <property type="project" value="InterPro"/>
</dbReference>
<evidence type="ECO:0000256" key="5">
    <source>
        <dbReference type="ARBA" id="ARBA00023136"/>
    </source>
</evidence>
<evidence type="ECO:0000256" key="4">
    <source>
        <dbReference type="ARBA" id="ARBA00022989"/>
    </source>
</evidence>
<dbReference type="InterPro" id="IPR011701">
    <property type="entry name" value="MFS"/>
</dbReference>
<keyword evidence="9" id="KW-1185">Reference proteome</keyword>
<evidence type="ECO:0000259" key="7">
    <source>
        <dbReference type="PROSITE" id="PS50850"/>
    </source>
</evidence>
<dbReference type="SUPFAM" id="SSF103473">
    <property type="entry name" value="MFS general substrate transporter"/>
    <property type="match status" value="1"/>
</dbReference>
<evidence type="ECO:0000256" key="2">
    <source>
        <dbReference type="ARBA" id="ARBA00022448"/>
    </source>
</evidence>
<comment type="subcellular location">
    <subcellularLocation>
        <location evidence="1">Membrane</location>
        <topology evidence="1">Multi-pass membrane protein</topology>
    </subcellularLocation>
</comment>
<dbReference type="Proteomes" id="UP001175211">
    <property type="component" value="Unassembled WGS sequence"/>
</dbReference>
<sequence length="147" mass="16233">MQTSSVPNCMFPRSDVQEHLWGWRWRSSYWFVTFVVWLGVIVDSLSLALCIPVVPFQPKALGYTDVASLTGWIIFAYGGSNVMTSVPIAIWSEAYGTRKLPYSIGILSLIVSQIMFMEAPSYWVMCLAQCLQGAGSAARMVIGPAAI</sequence>
<dbReference type="EMBL" id="JAUEPS010000023">
    <property type="protein sequence ID" value="KAK0457169.1"/>
    <property type="molecule type" value="Genomic_DNA"/>
</dbReference>
<keyword evidence="4 6" id="KW-1133">Transmembrane helix</keyword>
<feature type="domain" description="Major facilitator superfamily (MFS) profile" evidence="7">
    <location>
        <begin position="32"/>
        <end position="147"/>
    </location>
</feature>
<dbReference type="PANTHER" id="PTHR23506">
    <property type="entry name" value="GH10249P"/>
    <property type="match status" value="1"/>
</dbReference>
<keyword evidence="2" id="KW-0813">Transport</keyword>
<dbReference type="InterPro" id="IPR020846">
    <property type="entry name" value="MFS_dom"/>
</dbReference>
<organism evidence="8 9">
    <name type="scientific">Armillaria tabescens</name>
    <name type="common">Ringless honey mushroom</name>
    <name type="synonym">Agaricus tabescens</name>
    <dbReference type="NCBI Taxonomy" id="1929756"/>
    <lineage>
        <taxon>Eukaryota</taxon>
        <taxon>Fungi</taxon>
        <taxon>Dikarya</taxon>
        <taxon>Basidiomycota</taxon>
        <taxon>Agaricomycotina</taxon>
        <taxon>Agaricomycetes</taxon>
        <taxon>Agaricomycetidae</taxon>
        <taxon>Agaricales</taxon>
        <taxon>Marasmiineae</taxon>
        <taxon>Physalacriaceae</taxon>
        <taxon>Desarmillaria</taxon>
    </lineage>
</organism>
<dbReference type="Pfam" id="PF07690">
    <property type="entry name" value="MFS_1"/>
    <property type="match status" value="1"/>
</dbReference>
<dbReference type="GO" id="GO:0016020">
    <property type="term" value="C:membrane"/>
    <property type="evidence" value="ECO:0007669"/>
    <property type="project" value="UniProtKB-SubCell"/>
</dbReference>
<dbReference type="AlphaFoldDB" id="A0AA39K9Q5"/>
<keyword evidence="5 6" id="KW-0472">Membrane</keyword>
<dbReference type="GeneID" id="85366076"/>
<accession>A0AA39K9Q5</accession>
<gene>
    <name evidence="8" type="ORF">EV420DRAFT_543082</name>
</gene>
<dbReference type="PANTHER" id="PTHR23506:SF23">
    <property type="entry name" value="GH10249P"/>
    <property type="match status" value="1"/>
</dbReference>
<reference evidence="8" key="1">
    <citation type="submission" date="2023-06" db="EMBL/GenBank/DDBJ databases">
        <authorList>
            <consortium name="Lawrence Berkeley National Laboratory"/>
            <person name="Ahrendt S."/>
            <person name="Sahu N."/>
            <person name="Indic B."/>
            <person name="Wong-Bajracharya J."/>
            <person name="Merenyi Z."/>
            <person name="Ke H.-M."/>
            <person name="Monk M."/>
            <person name="Kocsube S."/>
            <person name="Drula E."/>
            <person name="Lipzen A."/>
            <person name="Balint B."/>
            <person name="Henrissat B."/>
            <person name="Andreopoulos B."/>
            <person name="Martin F.M."/>
            <person name="Harder C.B."/>
            <person name="Rigling D."/>
            <person name="Ford K.L."/>
            <person name="Foster G.D."/>
            <person name="Pangilinan J."/>
            <person name="Papanicolaou A."/>
            <person name="Barry K."/>
            <person name="LaButti K."/>
            <person name="Viragh M."/>
            <person name="Koriabine M."/>
            <person name="Yan M."/>
            <person name="Riley R."/>
            <person name="Champramary S."/>
            <person name="Plett K.L."/>
            <person name="Tsai I.J."/>
            <person name="Slot J."/>
            <person name="Sipos G."/>
            <person name="Plett J."/>
            <person name="Nagy L.G."/>
            <person name="Grigoriev I.V."/>
        </authorList>
    </citation>
    <scope>NUCLEOTIDE SEQUENCE</scope>
    <source>
        <strain evidence="8">CCBAS 213</strain>
    </source>
</reference>
<dbReference type="Gene3D" id="1.20.1250.20">
    <property type="entry name" value="MFS general substrate transporter like domains"/>
    <property type="match status" value="1"/>
</dbReference>
<evidence type="ECO:0000256" key="3">
    <source>
        <dbReference type="ARBA" id="ARBA00022692"/>
    </source>
</evidence>
<feature type="transmembrane region" description="Helical" evidence="6">
    <location>
        <begin position="29"/>
        <end position="54"/>
    </location>
</feature>
<name>A0AA39K9Q5_ARMTA</name>
<keyword evidence="3 6" id="KW-0812">Transmembrane</keyword>